<feature type="transmembrane region" description="Helical" evidence="1">
    <location>
        <begin position="50"/>
        <end position="72"/>
    </location>
</feature>
<feature type="transmembrane region" description="Helical" evidence="1">
    <location>
        <begin position="26"/>
        <end position="44"/>
    </location>
</feature>
<dbReference type="RefSeq" id="WP_344309870.1">
    <property type="nucleotide sequence ID" value="NZ_BAAANY010000008.1"/>
</dbReference>
<accession>A0ABN2GNV0</accession>
<dbReference type="Proteomes" id="UP001500618">
    <property type="component" value="Unassembled WGS sequence"/>
</dbReference>
<feature type="transmembrane region" description="Helical" evidence="1">
    <location>
        <begin position="233"/>
        <end position="256"/>
    </location>
</feature>
<feature type="transmembrane region" description="Helical" evidence="1">
    <location>
        <begin position="199"/>
        <end position="221"/>
    </location>
</feature>
<comment type="caution">
    <text evidence="2">The sequence shown here is derived from an EMBL/GenBank/DDBJ whole genome shotgun (WGS) entry which is preliminary data.</text>
</comment>
<keyword evidence="1" id="KW-0472">Membrane</keyword>
<dbReference type="EMBL" id="BAAANY010000008">
    <property type="protein sequence ID" value="GAA1674179.1"/>
    <property type="molecule type" value="Genomic_DNA"/>
</dbReference>
<organism evidence="2 3">
    <name type="scientific">Fodinicola feengrottensis</name>
    <dbReference type="NCBI Taxonomy" id="435914"/>
    <lineage>
        <taxon>Bacteria</taxon>
        <taxon>Bacillati</taxon>
        <taxon>Actinomycetota</taxon>
        <taxon>Actinomycetes</taxon>
        <taxon>Mycobacteriales</taxon>
        <taxon>Fodinicola</taxon>
    </lineage>
</organism>
<feature type="transmembrane region" description="Helical" evidence="1">
    <location>
        <begin position="117"/>
        <end position="138"/>
    </location>
</feature>
<name>A0ABN2GNV0_9ACTN</name>
<sequence length="360" mass="39879">MAAPFPPAPLAPDFALWPAERFLRRWYVWVVVVMLVLVGAYEVIPIGFDLVHWDWLFVSGMVVLLVALRMALDLPDRVQQTLSRLANRGILVADPADPDDFADFTDTLHKSVRRASVVPAAGIALCVLGSWLFAYGAMIVTRPAVIVAEVAGAALAGLFIGRAVGYGRLGRRLEHSALTVKPEPDNFDGAAGLRPIGNLYFFQAGILALPASFLAIWWLIIPALGKYAVWRGPYAAFLALVLLLEVLAFVVPLLAFHRLMVREKAELMVQADRHSQEAASVRRQLLSAAPDQRLTLEMRLAWLGERYSVIETMTTWPVSAPIRRRFTINNALLLLPIAMQAFGVSPKWQELLENLHKAMS</sequence>
<evidence type="ECO:0000313" key="2">
    <source>
        <dbReference type="EMBL" id="GAA1674179.1"/>
    </source>
</evidence>
<evidence type="ECO:0008006" key="4">
    <source>
        <dbReference type="Google" id="ProtNLM"/>
    </source>
</evidence>
<keyword evidence="1" id="KW-0812">Transmembrane</keyword>
<reference evidence="2 3" key="1">
    <citation type="journal article" date="2019" name="Int. J. Syst. Evol. Microbiol.">
        <title>The Global Catalogue of Microorganisms (GCM) 10K type strain sequencing project: providing services to taxonomists for standard genome sequencing and annotation.</title>
        <authorList>
            <consortium name="The Broad Institute Genomics Platform"/>
            <consortium name="The Broad Institute Genome Sequencing Center for Infectious Disease"/>
            <person name="Wu L."/>
            <person name="Ma J."/>
        </authorList>
    </citation>
    <scope>NUCLEOTIDE SEQUENCE [LARGE SCALE GENOMIC DNA]</scope>
    <source>
        <strain evidence="2 3">JCM 14718</strain>
    </source>
</reference>
<keyword evidence="1" id="KW-1133">Transmembrane helix</keyword>
<keyword evidence="3" id="KW-1185">Reference proteome</keyword>
<proteinExistence type="predicted"/>
<feature type="transmembrane region" description="Helical" evidence="1">
    <location>
        <begin position="144"/>
        <end position="164"/>
    </location>
</feature>
<evidence type="ECO:0000256" key="1">
    <source>
        <dbReference type="SAM" id="Phobius"/>
    </source>
</evidence>
<gene>
    <name evidence="2" type="ORF">GCM10009765_24410</name>
</gene>
<evidence type="ECO:0000313" key="3">
    <source>
        <dbReference type="Proteomes" id="UP001500618"/>
    </source>
</evidence>
<protein>
    <recommendedName>
        <fullName evidence="4">DUF2868 domain-containing protein</fullName>
    </recommendedName>
</protein>